<accession>A0ABV4ULI8</accession>
<keyword evidence="3" id="KW-1185">Reference proteome</keyword>
<dbReference type="RefSeq" id="WP_373971668.1">
    <property type="nucleotide sequence ID" value="NZ_JBHDLJ010000005.1"/>
</dbReference>
<organism evidence="2 3">
    <name type="scientific">Arthrobacter halodurans</name>
    <dbReference type="NCBI Taxonomy" id="516699"/>
    <lineage>
        <taxon>Bacteria</taxon>
        <taxon>Bacillati</taxon>
        <taxon>Actinomycetota</taxon>
        <taxon>Actinomycetes</taxon>
        <taxon>Micrococcales</taxon>
        <taxon>Micrococcaceae</taxon>
        <taxon>Arthrobacter</taxon>
    </lineage>
</organism>
<proteinExistence type="predicted"/>
<dbReference type="EMBL" id="JBHDLJ010000005">
    <property type="protein sequence ID" value="MFB0834492.1"/>
    <property type="molecule type" value="Genomic_DNA"/>
</dbReference>
<evidence type="ECO:0000313" key="3">
    <source>
        <dbReference type="Proteomes" id="UP001575652"/>
    </source>
</evidence>
<evidence type="ECO:0000256" key="1">
    <source>
        <dbReference type="SAM" id="MobiDB-lite"/>
    </source>
</evidence>
<sequence length="112" mass="11808">MRTLRQHLIVAHTVNSVCRGLPGAPKATALSDGWLLTGPSGAGVLCPTVDALWTAVVGRAGDVSRLELLAERLRRHAADPANEGLPARAARSGVESIRRRLTPDGGELERNG</sequence>
<evidence type="ECO:0000313" key="2">
    <source>
        <dbReference type="EMBL" id="MFB0834492.1"/>
    </source>
</evidence>
<feature type="region of interest" description="Disordered" evidence="1">
    <location>
        <begin position="77"/>
        <end position="112"/>
    </location>
</feature>
<comment type="caution">
    <text evidence="2">The sequence shown here is derived from an EMBL/GenBank/DDBJ whole genome shotgun (WGS) entry which is preliminary data.</text>
</comment>
<protein>
    <submittedName>
        <fullName evidence="2">Uncharacterized protein</fullName>
    </submittedName>
</protein>
<name>A0ABV4ULI8_9MICC</name>
<gene>
    <name evidence="2" type="ORF">ACETWP_07820</name>
</gene>
<dbReference type="Proteomes" id="UP001575652">
    <property type="component" value="Unassembled WGS sequence"/>
</dbReference>
<feature type="compositionally biased region" description="Basic and acidic residues" evidence="1">
    <location>
        <begin position="96"/>
        <end position="112"/>
    </location>
</feature>
<reference evidence="2 3" key="1">
    <citation type="submission" date="2024-09" db="EMBL/GenBank/DDBJ databases">
        <authorList>
            <person name="Salinas-Garcia M.A."/>
            <person name="Prieme A."/>
        </authorList>
    </citation>
    <scope>NUCLEOTIDE SEQUENCE [LARGE SCALE GENOMIC DNA]</scope>
    <source>
        <strain evidence="2 3">DSM 21081</strain>
    </source>
</reference>